<dbReference type="Pfam" id="PF08007">
    <property type="entry name" value="JmjC_2"/>
    <property type="match status" value="1"/>
</dbReference>
<dbReference type="PANTHER" id="PTHR13096:SF8">
    <property type="entry name" value="RIBOSOMAL OXYGENASE 1"/>
    <property type="match status" value="1"/>
</dbReference>
<evidence type="ECO:0000313" key="6">
    <source>
        <dbReference type="Proteomes" id="UP000185596"/>
    </source>
</evidence>
<dbReference type="Gene3D" id="2.60.120.650">
    <property type="entry name" value="Cupin"/>
    <property type="match status" value="1"/>
</dbReference>
<dbReference type="InterPro" id="IPR039994">
    <property type="entry name" value="NO66-like"/>
</dbReference>
<dbReference type="SUPFAM" id="SSF51197">
    <property type="entry name" value="Clavaminate synthase-like"/>
    <property type="match status" value="1"/>
</dbReference>
<protein>
    <recommendedName>
        <fullName evidence="4">JmjC domain-containing protein</fullName>
    </recommendedName>
</protein>
<sequence>MTPLHSLLSEQGELRRAYHGREPVLLRQAVSTEGLPTSAEIDALIDASLLRWPYLTLFQDGVRAPLSEVTTSRRIRGQQVDGFLNPDGVRRHLAAGATLRMSEVQHWNPTTRRQVEELATTFPTDVTSLMFLTPEGKRGLLPHRDGSRTIVVQLEGAKEWHLYWSEDGDTPDPTLDVDPASEVDSFVLRPGDVLFMPYAYGHAASAVGETSLHITFLMAEPSPDELLGALVAEWLGTERMSALLRQHSTLSLPETVETVLAELEKFAHEVDTDGVLARALTTINTRDGS</sequence>
<reference evidence="5 6" key="1">
    <citation type="submission" date="2016-12" db="EMBL/GenBank/DDBJ databases">
        <title>The draft genome sequence of Actinophytocola sp. 11-183.</title>
        <authorList>
            <person name="Wang W."/>
            <person name="Yuan L."/>
        </authorList>
    </citation>
    <scope>NUCLEOTIDE SEQUENCE [LARGE SCALE GENOMIC DNA]</scope>
    <source>
        <strain evidence="5 6">11-183</strain>
    </source>
</reference>
<evidence type="ECO:0000256" key="3">
    <source>
        <dbReference type="ARBA" id="ARBA00023004"/>
    </source>
</evidence>
<keyword evidence="3" id="KW-0408">Iron</keyword>
<dbReference type="OrthoDB" id="9764016at2"/>
<dbReference type="PANTHER" id="PTHR13096">
    <property type="entry name" value="MINA53 MYC INDUCED NUCLEAR ANTIGEN"/>
    <property type="match status" value="1"/>
</dbReference>
<proteinExistence type="predicted"/>
<dbReference type="EMBL" id="MSIE01000069">
    <property type="protein sequence ID" value="OLF11291.1"/>
    <property type="molecule type" value="Genomic_DNA"/>
</dbReference>
<keyword evidence="2" id="KW-0479">Metal-binding</keyword>
<feature type="domain" description="JmjC" evidence="4">
    <location>
        <begin position="102"/>
        <end position="235"/>
    </location>
</feature>
<evidence type="ECO:0000313" key="5">
    <source>
        <dbReference type="EMBL" id="OLF11291.1"/>
    </source>
</evidence>
<dbReference type="AlphaFoldDB" id="A0A1Q8CA90"/>
<accession>A0A1Q8CA90</accession>
<dbReference type="RefSeq" id="WP_075129279.1">
    <property type="nucleotide sequence ID" value="NZ_MSIE01000069.1"/>
</dbReference>
<keyword evidence="6" id="KW-1185">Reference proteome</keyword>
<organism evidence="5 6">
    <name type="scientific">Actinophytocola xanthii</name>
    <dbReference type="NCBI Taxonomy" id="1912961"/>
    <lineage>
        <taxon>Bacteria</taxon>
        <taxon>Bacillati</taxon>
        <taxon>Actinomycetota</taxon>
        <taxon>Actinomycetes</taxon>
        <taxon>Pseudonocardiales</taxon>
        <taxon>Pseudonocardiaceae</taxon>
    </lineage>
</organism>
<evidence type="ECO:0000256" key="2">
    <source>
        <dbReference type="ARBA" id="ARBA00022723"/>
    </source>
</evidence>
<dbReference type="PROSITE" id="PS51184">
    <property type="entry name" value="JMJC"/>
    <property type="match status" value="1"/>
</dbReference>
<dbReference type="Proteomes" id="UP000185596">
    <property type="component" value="Unassembled WGS sequence"/>
</dbReference>
<gene>
    <name evidence="5" type="ORF">BU204_30685</name>
</gene>
<dbReference type="InterPro" id="IPR003347">
    <property type="entry name" value="JmjC_dom"/>
</dbReference>
<evidence type="ECO:0000259" key="4">
    <source>
        <dbReference type="PROSITE" id="PS51184"/>
    </source>
</evidence>
<dbReference type="GO" id="GO:0046872">
    <property type="term" value="F:metal ion binding"/>
    <property type="evidence" value="ECO:0007669"/>
    <property type="project" value="UniProtKB-KW"/>
</dbReference>
<dbReference type="STRING" id="1912961.BU204_30685"/>
<comment type="caution">
    <text evidence="5">The sequence shown here is derived from an EMBL/GenBank/DDBJ whole genome shotgun (WGS) entry which is preliminary data.</text>
</comment>
<evidence type="ECO:0000256" key="1">
    <source>
        <dbReference type="ARBA" id="ARBA00001954"/>
    </source>
</evidence>
<name>A0A1Q8CA90_9PSEU</name>
<comment type="cofactor">
    <cofactor evidence="1">
        <name>Fe(2+)</name>
        <dbReference type="ChEBI" id="CHEBI:29033"/>
    </cofactor>
</comment>